<dbReference type="GO" id="GO:0004252">
    <property type="term" value="F:serine-type endopeptidase activity"/>
    <property type="evidence" value="ECO:0007669"/>
    <property type="project" value="TreeGrafter"/>
</dbReference>
<evidence type="ECO:0000313" key="1">
    <source>
        <dbReference type="EMBL" id="VDD44872.1"/>
    </source>
</evidence>
<dbReference type="AlphaFoldDB" id="A0A3P6FKE4"/>
<dbReference type="PANTHER" id="PTHR45980:SF9">
    <property type="entry name" value="PROTEASE DO-LIKE 10, MITOCHONDRIAL-RELATED"/>
    <property type="match status" value="1"/>
</dbReference>
<dbReference type="PANTHER" id="PTHR45980">
    <property type="match status" value="1"/>
</dbReference>
<proteinExistence type="predicted"/>
<sequence>MFPRTVPSEISEEIPTNSPRKCFFGMSSESLILGYVLHMVVHAYHSNIIQDFIFITHGLQKIGEVQGTFSNVQIRGRFIISGRRILFHCRTVDNHSSFRVRKFGSSTFYTAKVESSVYDYGLATLVVDCDVFWEHTHPLELHDDVPSIGETVSILAYGLMKRSLVVKHQKRIKKILCGGKRPMRAKMELIGYFGAWTGCSYKVKDILYHEPGLNEGLIHGSL</sequence>
<reference evidence="1" key="1">
    <citation type="submission" date="2018-11" db="EMBL/GenBank/DDBJ databases">
        <authorList>
            <consortium name="Genoscope - CEA"/>
            <person name="William W."/>
        </authorList>
    </citation>
    <scope>NUCLEOTIDE SEQUENCE</scope>
</reference>
<organism evidence="1">
    <name type="scientific">Brassica oleracea</name>
    <name type="common">Wild cabbage</name>
    <dbReference type="NCBI Taxonomy" id="3712"/>
    <lineage>
        <taxon>Eukaryota</taxon>
        <taxon>Viridiplantae</taxon>
        <taxon>Streptophyta</taxon>
        <taxon>Embryophyta</taxon>
        <taxon>Tracheophyta</taxon>
        <taxon>Spermatophyta</taxon>
        <taxon>Magnoliopsida</taxon>
        <taxon>eudicotyledons</taxon>
        <taxon>Gunneridae</taxon>
        <taxon>Pentapetalae</taxon>
        <taxon>rosids</taxon>
        <taxon>malvids</taxon>
        <taxon>Brassicales</taxon>
        <taxon>Brassicaceae</taxon>
        <taxon>Brassiceae</taxon>
        <taxon>Brassica</taxon>
    </lineage>
</organism>
<dbReference type="EMBL" id="LR031877">
    <property type="protein sequence ID" value="VDD44872.1"/>
    <property type="molecule type" value="Genomic_DNA"/>
</dbReference>
<accession>A0A3P6FKE4</accession>
<gene>
    <name evidence="1" type="ORF">BOLC5T32419H</name>
</gene>
<name>A0A3P6FKE4_BRAOL</name>
<protein>
    <submittedName>
        <fullName evidence="1">Uncharacterized protein</fullName>
    </submittedName>
</protein>